<dbReference type="PANTHER" id="PTHR48098">
    <property type="entry name" value="ENTEROCHELIN ESTERASE-RELATED"/>
    <property type="match status" value="1"/>
</dbReference>
<dbReference type="InterPro" id="IPR029058">
    <property type="entry name" value="AB_hydrolase_fold"/>
</dbReference>
<dbReference type="Proteomes" id="UP000271426">
    <property type="component" value="Chromosome"/>
</dbReference>
<keyword evidence="1" id="KW-0472">Membrane</keyword>
<keyword evidence="1" id="KW-1133">Transmembrane helix</keyword>
<reference evidence="2 3" key="1">
    <citation type="submission" date="2018-11" db="EMBL/GenBank/DDBJ databases">
        <authorList>
            <person name="Kleinhagauer T."/>
            <person name="Glaeser S.P."/>
            <person name="Spergser J."/>
            <person name="Ruckert C."/>
            <person name="Kaempfer P."/>
            <person name="Busse H.-J."/>
        </authorList>
    </citation>
    <scope>NUCLEOTIDE SEQUENCE [LARGE SCALE GENOMIC DNA]</scope>
    <source>
        <strain evidence="2 3">812CH</strain>
    </source>
</reference>
<keyword evidence="2" id="KW-0624">Polysaccharide degradation</keyword>
<name>A0A3G6IXF8_9CORY</name>
<keyword evidence="2" id="KW-0326">Glycosidase</keyword>
<keyword evidence="2" id="KW-0858">Xylan degradation</keyword>
<keyword evidence="2" id="KW-0119">Carbohydrate metabolism</keyword>
<dbReference type="EC" id="3.2.1.8" evidence="2"/>
<dbReference type="GO" id="GO:0031176">
    <property type="term" value="F:endo-1,4-beta-xylanase activity"/>
    <property type="evidence" value="ECO:0007669"/>
    <property type="project" value="UniProtKB-EC"/>
</dbReference>
<feature type="transmembrane region" description="Helical" evidence="1">
    <location>
        <begin position="96"/>
        <end position="115"/>
    </location>
</feature>
<keyword evidence="1" id="KW-0812">Transmembrane</keyword>
<dbReference type="KEGG" id="cpso:CPPEL_06100"/>
<feature type="transmembrane region" description="Helical" evidence="1">
    <location>
        <begin position="67"/>
        <end position="84"/>
    </location>
</feature>
<keyword evidence="2" id="KW-0378">Hydrolase</keyword>
<dbReference type="GO" id="GO:0045493">
    <property type="term" value="P:xylan catabolic process"/>
    <property type="evidence" value="ECO:0007669"/>
    <property type="project" value="UniProtKB-KW"/>
</dbReference>
<dbReference type="EMBL" id="CP033898">
    <property type="protein sequence ID" value="AZA09338.1"/>
    <property type="molecule type" value="Genomic_DNA"/>
</dbReference>
<evidence type="ECO:0000313" key="2">
    <source>
        <dbReference type="EMBL" id="AZA09338.1"/>
    </source>
</evidence>
<protein>
    <submittedName>
        <fullName evidence="2">Endo-1,4-beta-xylanase Z</fullName>
        <ecNumber evidence="2">3.2.1.8</ecNumber>
    </submittedName>
</protein>
<dbReference type="Pfam" id="PF00756">
    <property type="entry name" value="Esterase"/>
    <property type="match status" value="1"/>
</dbReference>
<dbReference type="GO" id="GO:0016747">
    <property type="term" value="F:acyltransferase activity, transferring groups other than amino-acyl groups"/>
    <property type="evidence" value="ECO:0007669"/>
    <property type="project" value="TreeGrafter"/>
</dbReference>
<evidence type="ECO:0000256" key="1">
    <source>
        <dbReference type="SAM" id="Phobius"/>
    </source>
</evidence>
<accession>A0A3G6IXF8</accession>
<feature type="transmembrane region" description="Helical" evidence="1">
    <location>
        <begin position="122"/>
        <end position="143"/>
    </location>
</feature>
<evidence type="ECO:0000313" key="3">
    <source>
        <dbReference type="Proteomes" id="UP000271426"/>
    </source>
</evidence>
<gene>
    <name evidence="2" type="primary">xynZ</name>
    <name evidence="2" type="ORF">CPPEL_06100</name>
</gene>
<keyword evidence="3" id="KW-1185">Reference proteome</keyword>
<dbReference type="SUPFAM" id="SSF53474">
    <property type="entry name" value="alpha/beta-Hydrolases"/>
    <property type="match status" value="1"/>
</dbReference>
<dbReference type="InterPro" id="IPR000801">
    <property type="entry name" value="Esterase-like"/>
</dbReference>
<proteinExistence type="predicted"/>
<sequence>MGSRRENAGNLLNPLGNPLHLLNTTFMHFVQELSLTAPVVVWAATAVLLASALLSLWLLLQRRGLRTTLLVALGVVASVVAVRWCIEDLWRPFPDAIPWQIYAGAGVCFVAIAALCLARKRVLLVLALALSLLSTLIVGNNVYQLYPTIGSVVNNEHAKKMQWDEFQAALKTKTLPQDQGVHISLPLDSPQSGFKARTAQIYLPPAYWRSDTALPVVVMMAGNPGRPEDWFGAGMADRAADQYQQAHGGVAPIIASVDATGSYTANPGCTDSPGSNVATYLAKDVPEQLKKKLNVDPDQQHWTIGGLSYGGTCALQIATNEPQAYGNFLDFSGEWEPNIGSHEQTVNKLFEGSEEKFKAHNPADLLQAHEHDGRYRHLSGLFIAGDRDKQAVHDLQALQQRAAAAGINSQFRTVKGGHDFGTWRTAFEQSLPWAAKQGGLG</sequence>
<dbReference type="InterPro" id="IPR050583">
    <property type="entry name" value="Mycobacterial_A85_antigen"/>
</dbReference>
<organism evidence="2 3">
    <name type="scientific">Corynebacterium pseudopelargi</name>
    <dbReference type="NCBI Taxonomy" id="2080757"/>
    <lineage>
        <taxon>Bacteria</taxon>
        <taxon>Bacillati</taxon>
        <taxon>Actinomycetota</taxon>
        <taxon>Actinomycetes</taxon>
        <taxon>Mycobacteriales</taxon>
        <taxon>Corynebacteriaceae</taxon>
        <taxon>Corynebacterium</taxon>
    </lineage>
</organism>
<feature type="transmembrane region" description="Helical" evidence="1">
    <location>
        <begin position="39"/>
        <end position="60"/>
    </location>
</feature>
<dbReference type="Gene3D" id="3.40.50.1820">
    <property type="entry name" value="alpha/beta hydrolase"/>
    <property type="match status" value="1"/>
</dbReference>
<dbReference type="AlphaFoldDB" id="A0A3G6IXF8"/>
<dbReference type="PANTHER" id="PTHR48098:SF1">
    <property type="entry name" value="DIACYLGLYCEROL ACYLTRANSFERASE_MYCOLYLTRANSFERASE AG85A"/>
    <property type="match status" value="1"/>
</dbReference>